<dbReference type="PANTHER" id="PTHR43767">
    <property type="entry name" value="LONG-CHAIN-FATTY-ACID--COA LIGASE"/>
    <property type="match status" value="1"/>
</dbReference>
<dbReference type="Pfam" id="PF13193">
    <property type="entry name" value="AMP-binding_C"/>
    <property type="match status" value="1"/>
</dbReference>
<evidence type="ECO:0000313" key="4">
    <source>
        <dbReference type="Proteomes" id="UP000753724"/>
    </source>
</evidence>
<name>A0ABW9XC40_9SPHN</name>
<dbReference type="InterPro" id="IPR045851">
    <property type="entry name" value="AMP-bd_C_sf"/>
</dbReference>
<dbReference type="PANTHER" id="PTHR43767:SF10">
    <property type="entry name" value="SURFACTIN SYNTHASE SUBUNIT 1"/>
    <property type="match status" value="1"/>
</dbReference>
<dbReference type="InterPro" id="IPR017529">
    <property type="entry name" value="AcylCoA_ligase_PEP_1"/>
</dbReference>
<dbReference type="InterPro" id="IPR025110">
    <property type="entry name" value="AMP-bd_C"/>
</dbReference>
<dbReference type="EMBL" id="JAAAPO010000002">
    <property type="protein sequence ID" value="NBC36067.1"/>
    <property type="molecule type" value="Genomic_DNA"/>
</dbReference>
<dbReference type="InterPro" id="IPR000873">
    <property type="entry name" value="AMP-dep_synth/lig_dom"/>
</dbReference>
<organism evidence="3 4">
    <name type="scientific">Novosphingobium ovatum</name>
    <dbReference type="NCBI Taxonomy" id="1908523"/>
    <lineage>
        <taxon>Bacteria</taxon>
        <taxon>Pseudomonadati</taxon>
        <taxon>Pseudomonadota</taxon>
        <taxon>Alphaproteobacteria</taxon>
        <taxon>Sphingomonadales</taxon>
        <taxon>Sphingomonadaceae</taxon>
        <taxon>Novosphingobium</taxon>
    </lineage>
</organism>
<keyword evidence="4" id="KW-1185">Reference proteome</keyword>
<evidence type="ECO:0000259" key="1">
    <source>
        <dbReference type="Pfam" id="PF00501"/>
    </source>
</evidence>
<dbReference type="NCBIfam" id="TIGR03098">
    <property type="entry name" value="ligase_PEP_1"/>
    <property type="match status" value="1"/>
</dbReference>
<dbReference type="PROSITE" id="PS00455">
    <property type="entry name" value="AMP_BINDING"/>
    <property type="match status" value="1"/>
</dbReference>
<comment type="caution">
    <text evidence="3">The sequence shown here is derived from an EMBL/GenBank/DDBJ whole genome shotgun (WGS) entry which is preliminary data.</text>
</comment>
<dbReference type="Gene3D" id="3.40.50.12780">
    <property type="entry name" value="N-terminal domain of ligase-like"/>
    <property type="match status" value="1"/>
</dbReference>
<protein>
    <submittedName>
        <fullName evidence="3">Acyl-CoA ligase (AMP-forming), exosortase A system-associated</fullName>
    </submittedName>
</protein>
<dbReference type="Pfam" id="PF00501">
    <property type="entry name" value="AMP-binding"/>
    <property type="match status" value="1"/>
</dbReference>
<dbReference type="Proteomes" id="UP000753724">
    <property type="component" value="Unassembled WGS sequence"/>
</dbReference>
<dbReference type="InterPro" id="IPR042099">
    <property type="entry name" value="ANL_N_sf"/>
</dbReference>
<dbReference type="Gene3D" id="3.30.300.30">
    <property type="match status" value="1"/>
</dbReference>
<feature type="domain" description="AMP-binding enzyme C-terminal" evidence="2">
    <location>
        <begin position="432"/>
        <end position="507"/>
    </location>
</feature>
<proteinExistence type="predicted"/>
<dbReference type="InterPro" id="IPR020845">
    <property type="entry name" value="AMP-binding_CS"/>
</dbReference>
<feature type="domain" description="AMP-dependent synthetase/ligase" evidence="1">
    <location>
        <begin position="17"/>
        <end position="373"/>
    </location>
</feature>
<dbReference type="InterPro" id="IPR050237">
    <property type="entry name" value="ATP-dep_AMP-bd_enzyme"/>
</dbReference>
<evidence type="ECO:0000313" key="3">
    <source>
        <dbReference type="EMBL" id="NBC36067.1"/>
    </source>
</evidence>
<evidence type="ECO:0000259" key="2">
    <source>
        <dbReference type="Pfam" id="PF13193"/>
    </source>
</evidence>
<accession>A0ABW9XC40</accession>
<dbReference type="SUPFAM" id="SSF56801">
    <property type="entry name" value="Acetyl-CoA synthetase-like"/>
    <property type="match status" value="1"/>
</dbReference>
<keyword evidence="3" id="KW-0436">Ligase</keyword>
<dbReference type="GO" id="GO:0016874">
    <property type="term" value="F:ligase activity"/>
    <property type="evidence" value="ECO:0007669"/>
    <property type="project" value="UniProtKB-KW"/>
</dbReference>
<sequence>MCAATVAQPLDHLTQRGDGEAPALVLRSGVLTYNDLRMRVGALAAWLVAQLGTDRVAVPAAGGAHAMAGPRVATWAAKGEVTCLMPLATARAGAVHVPVNPLLKRAQVGHILADSGAVLLIATAARLASLEPGDIPDGCAVMSEEEALTAASAFAPIGPSDADPAHLAAILYTSGSTGKPKGVMLSHANMWLGAESVATYLGLGPDDRALAVLPLSFDYGQNQLLSHWYAGGSAVPLDYLTPRDVVKAIDRHDVTTLACVPPLWVQLAELEWPDAVAAKLRRLTNSGGALTVDLVHRLRGAFPQARLFAMYGLTEAFRSTYLDPALIDTHPTSMGKAIPYAEILVVNDDGAIAADDQEGELVHTGPLVAHGYWQDEVRTAERYKPAPDGSHYGGMAVWSGDRVRRDAQGLLYFVGRRDAMIKSAGNRISPQEVEDAAIATGLVAEAVALGLPDARLGHAVHLVVRAAPGVDGAADNLPKRLKADLPNFMQPSVIHWKSTMPISPNGKLDRTGLYQELLAELTAIADDTATEHDA</sequence>
<gene>
    <name evidence="3" type="ORF">GTZ99_05790</name>
</gene>
<dbReference type="RefSeq" id="WP_161717329.1">
    <property type="nucleotide sequence ID" value="NZ_JAAAPO010000002.1"/>
</dbReference>
<reference evidence="4" key="1">
    <citation type="submission" date="2020-01" db="EMBL/GenBank/DDBJ databases">
        <title>Sphingomonas sp. strain CSW-10.</title>
        <authorList>
            <person name="Chen W.-M."/>
        </authorList>
    </citation>
    <scope>NUCLEOTIDE SEQUENCE [LARGE SCALE GENOMIC DNA]</scope>
    <source>
        <strain evidence="4">FSY-8</strain>
    </source>
</reference>